<evidence type="ECO:0000313" key="4">
    <source>
        <dbReference type="Proteomes" id="UP000076154"/>
    </source>
</evidence>
<organism evidence="3 4">
    <name type="scientific">Hypsizygus marmoreus</name>
    <name type="common">White beech mushroom</name>
    <name type="synonym">Agaricus marmoreus</name>
    <dbReference type="NCBI Taxonomy" id="39966"/>
    <lineage>
        <taxon>Eukaryota</taxon>
        <taxon>Fungi</taxon>
        <taxon>Dikarya</taxon>
        <taxon>Basidiomycota</taxon>
        <taxon>Agaricomycotina</taxon>
        <taxon>Agaricomycetes</taxon>
        <taxon>Agaricomycetidae</taxon>
        <taxon>Agaricales</taxon>
        <taxon>Tricholomatineae</taxon>
        <taxon>Lyophyllaceae</taxon>
        <taxon>Hypsizygus</taxon>
    </lineage>
</organism>
<keyword evidence="4" id="KW-1185">Reference proteome</keyword>
<feature type="region of interest" description="Disordered" evidence="1">
    <location>
        <begin position="534"/>
        <end position="557"/>
    </location>
</feature>
<proteinExistence type="predicted"/>
<dbReference type="PANTHER" id="PTHR38248">
    <property type="entry name" value="FUNK1 6"/>
    <property type="match status" value="1"/>
</dbReference>
<feature type="region of interest" description="Disordered" evidence="1">
    <location>
        <begin position="931"/>
        <end position="1047"/>
    </location>
</feature>
<accession>A0A369J513</accession>
<dbReference type="OrthoDB" id="312874at2759"/>
<evidence type="ECO:0000256" key="1">
    <source>
        <dbReference type="SAM" id="MobiDB-lite"/>
    </source>
</evidence>
<evidence type="ECO:0000313" key="3">
    <source>
        <dbReference type="EMBL" id="RDB16492.1"/>
    </source>
</evidence>
<dbReference type="STRING" id="39966.A0A369J513"/>
<gene>
    <name evidence="3" type="ORF">Hypma_002857</name>
</gene>
<name>A0A369J513_HYPMA</name>
<feature type="domain" description="Fungal-type protein kinase" evidence="2">
    <location>
        <begin position="495"/>
        <end position="663"/>
    </location>
</feature>
<dbReference type="AlphaFoldDB" id="A0A369J513"/>
<sequence>MSARASVSETPVKPIQSIRLQPMEPQKAAVTAAVENDLRGHLHAASLHSFLHNIFPMKDEDINAIYRLVSAAGMKGGYDKKLKCWKNFPTSSAAQEKEYYEPVAAAANAIREAATSLISSRSRITVNVGDGVMNDVEGRESGDVGNGNIGRRADPEAQNSEVTNDSPIDGVWLDRHSKTPEGVNVATASIRPDLIFVSLPQAVKELDEKIGPDEVLEPAKELPTFRGSGRIKKQGKVTQKDGQNDTETKNASPDKDVLLKVWWQQIHTPLEIKRKGQKPRDALLQLFTYMRTMLQEQVDRRFALGLLLCFDKLTVCMCDRSGAVFTNSPFSIHEYPMRFIRVIAAFSMLKPYQLGWDPSMKVFLPDENRAVCSYNLDSRTVRKDLYETHWLIDLVTQNGPPEQVLTVRGISLARAEVMCGRATVVWEVVKYAEWRNPQNLYILKRYWRPTELPSSQSLSYSATVQTGDITVDNFAPERLVPEEEFYEELGVSDERLVFSGDAVIDGAVDSTQDFIRAGLFLTPASWEDFEVETEPTTQEATGSKRKHTAFSGTDETAEANLPCKTTGIVPLRTPSVNVIPRIRTQLLMQDPGPSVRHFCCLMELVSVMNDCIQDHKDFNGKGVLHRDVSPGNMVIVPKERSLLDWKKTKGRLIDFDHAKQTSYRKLTNLAPSAPVEERLVSKTLVAMDDDLIDRVGDDVIAAGLKALGTNYRPQVQMYVERTVKVRESYFGLKPPASGRYSCADLGWNRQDREIPNFEDRQARLGFRSGTRPYMSYEVLATQVHHKYYNLPLEFFHDSVHDMDSFNWVLIHICLTRKGPGLNQLRDELALEKYINGKDPYVVALNKCINRFFDGDEPTLLRERSNLLAEPEIMDKDILPYFHEYFHPLRPLISRWWHTLVLAYHYRAFEYYHTHDFFLEILQLTIDEYKGDSSFNGTDGNEGTEREIQRRIERYDPKRIRFGGPRGVHSENSIAMIPKKDVQSTVAPEQIPLPDSPTPVNTSRSRKKRRTKDAQPTAAPAARPLPDSPTPVNTSRSRRKRRAKAPSH</sequence>
<feature type="domain" description="Fungal-type protein kinase" evidence="2">
    <location>
        <begin position="255"/>
        <end position="452"/>
    </location>
</feature>
<evidence type="ECO:0000259" key="2">
    <source>
        <dbReference type="Pfam" id="PF17667"/>
    </source>
</evidence>
<feature type="region of interest" description="Disordered" evidence="1">
    <location>
        <begin position="135"/>
        <end position="175"/>
    </location>
</feature>
<feature type="compositionally biased region" description="Basic and acidic residues" evidence="1">
    <location>
        <begin position="942"/>
        <end position="958"/>
    </location>
</feature>
<feature type="compositionally biased region" description="Polar residues" evidence="1">
    <location>
        <begin position="157"/>
        <end position="166"/>
    </location>
</feature>
<dbReference type="InterPro" id="IPR011009">
    <property type="entry name" value="Kinase-like_dom_sf"/>
</dbReference>
<reference evidence="3" key="1">
    <citation type="submission" date="2018-04" db="EMBL/GenBank/DDBJ databases">
        <title>Whole genome sequencing of Hypsizygus marmoreus.</title>
        <authorList>
            <person name="Choi I.-G."/>
            <person name="Min B."/>
            <person name="Kim J.-G."/>
            <person name="Kim S."/>
            <person name="Oh Y.-L."/>
            <person name="Kong W.-S."/>
            <person name="Park H."/>
            <person name="Jeong J."/>
            <person name="Song E.-S."/>
        </authorList>
    </citation>
    <scope>NUCLEOTIDE SEQUENCE [LARGE SCALE GENOMIC DNA]</scope>
    <source>
        <strain evidence="3">51987-8</strain>
    </source>
</reference>
<dbReference type="Proteomes" id="UP000076154">
    <property type="component" value="Unassembled WGS sequence"/>
</dbReference>
<dbReference type="InParanoid" id="A0A369J513"/>
<protein>
    <recommendedName>
        <fullName evidence="2">Fungal-type protein kinase domain-containing protein</fullName>
    </recommendedName>
</protein>
<dbReference type="PANTHER" id="PTHR38248:SF2">
    <property type="entry name" value="FUNK1 11"/>
    <property type="match status" value="1"/>
</dbReference>
<feature type="region of interest" description="Disordered" evidence="1">
    <location>
        <begin position="223"/>
        <end position="251"/>
    </location>
</feature>
<feature type="compositionally biased region" description="Basic and acidic residues" evidence="1">
    <location>
        <begin position="238"/>
        <end position="251"/>
    </location>
</feature>
<dbReference type="EMBL" id="LUEZ02000124">
    <property type="protein sequence ID" value="RDB16492.1"/>
    <property type="molecule type" value="Genomic_DNA"/>
</dbReference>
<dbReference type="Pfam" id="PF17667">
    <property type="entry name" value="Pkinase_fungal"/>
    <property type="match status" value="2"/>
</dbReference>
<dbReference type="SUPFAM" id="SSF56112">
    <property type="entry name" value="Protein kinase-like (PK-like)"/>
    <property type="match status" value="1"/>
</dbReference>
<comment type="caution">
    <text evidence="3">The sequence shown here is derived from an EMBL/GenBank/DDBJ whole genome shotgun (WGS) entry which is preliminary data.</text>
</comment>
<feature type="compositionally biased region" description="Basic residues" evidence="1">
    <location>
        <begin position="1035"/>
        <end position="1047"/>
    </location>
</feature>
<dbReference type="InterPro" id="IPR040976">
    <property type="entry name" value="Pkinase_fungal"/>
</dbReference>